<evidence type="ECO:0000256" key="1">
    <source>
        <dbReference type="SAM" id="MobiDB-lite"/>
    </source>
</evidence>
<dbReference type="AlphaFoldDB" id="A0A8S4QLD8"/>
<evidence type="ECO:0000313" key="2">
    <source>
        <dbReference type="EMBL" id="CAH2216110.1"/>
    </source>
</evidence>
<dbReference type="EMBL" id="CAKXAJ010014067">
    <property type="protein sequence ID" value="CAH2216110.1"/>
    <property type="molecule type" value="Genomic_DNA"/>
</dbReference>
<name>A0A8S4QLD8_9NEOP</name>
<reference evidence="2" key="1">
    <citation type="submission" date="2022-03" db="EMBL/GenBank/DDBJ databases">
        <authorList>
            <person name="Lindestad O."/>
        </authorList>
    </citation>
    <scope>NUCLEOTIDE SEQUENCE</scope>
</reference>
<feature type="non-terminal residue" evidence="2">
    <location>
        <position position="1"/>
    </location>
</feature>
<gene>
    <name evidence="2" type="primary">jg609</name>
    <name evidence="2" type="ORF">PAEG_LOCUS4179</name>
</gene>
<keyword evidence="3" id="KW-1185">Reference proteome</keyword>
<evidence type="ECO:0000313" key="3">
    <source>
        <dbReference type="Proteomes" id="UP000838756"/>
    </source>
</evidence>
<feature type="region of interest" description="Disordered" evidence="1">
    <location>
        <begin position="1"/>
        <end position="21"/>
    </location>
</feature>
<proteinExistence type="predicted"/>
<protein>
    <submittedName>
        <fullName evidence="2">Jg609 protein</fullName>
    </submittedName>
</protein>
<sequence length="62" mass="6745">HTCDAASDVNTVTQNEPGALTQLAPADEQLRAAPRCRSAQLLTKAALVPDMLARNRSVFFEY</sequence>
<comment type="caution">
    <text evidence="2">The sequence shown here is derived from an EMBL/GenBank/DDBJ whole genome shotgun (WGS) entry which is preliminary data.</text>
</comment>
<organism evidence="2 3">
    <name type="scientific">Pararge aegeria aegeria</name>
    <dbReference type="NCBI Taxonomy" id="348720"/>
    <lineage>
        <taxon>Eukaryota</taxon>
        <taxon>Metazoa</taxon>
        <taxon>Ecdysozoa</taxon>
        <taxon>Arthropoda</taxon>
        <taxon>Hexapoda</taxon>
        <taxon>Insecta</taxon>
        <taxon>Pterygota</taxon>
        <taxon>Neoptera</taxon>
        <taxon>Endopterygota</taxon>
        <taxon>Lepidoptera</taxon>
        <taxon>Glossata</taxon>
        <taxon>Ditrysia</taxon>
        <taxon>Papilionoidea</taxon>
        <taxon>Nymphalidae</taxon>
        <taxon>Satyrinae</taxon>
        <taxon>Satyrini</taxon>
        <taxon>Parargina</taxon>
        <taxon>Pararge</taxon>
    </lineage>
</organism>
<dbReference type="Proteomes" id="UP000838756">
    <property type="component" value="Unassembled WGS sequence"/>
</dbReference>
<accession>A0A8S4QLD8</accession>